<dbReference type="Proteomes" id="UP000499080">
    <property type="component" value="Unassembled WGS sequence"/>
</dbReference>
<dbReference type="FunFam" id="2.60.40.10:FF:000097">
    <property type="entry name" value="Bent, isoform F"/>
    <property type="match status" value="1"/>
</dbReference>
<proteinExistence type="predicted"/>
<dbReference type="InterPro" id="IPR036179">
    <property type="entry name" value="Ig-like_dom_sf"/>
</dbReference>
<comment type="caution">
    <text evidence="2">The sequence shown here is derived from an EMBL/GenBank/DDBJ whole genome shotgun (WGS) entry which is preliminary data.</text>
</comment>
<keyword evidence="3" id="KW-1185">Reference proteome</keyword>
<dbReference type="AlphaFoldDB" id="A0A4Y2P3T8"/>
<dbReference type="InterPro" id="IPR013098">
    <property type="entry name" value="Ig_I-set"/>
</dbReference>
<dbReference type="InterPro" id="IPR007110">
    <property type="entry name" value="Ig-like_dom"/>
</dbReference>
<dbReference type="SUPFAM" id="SSF48726">
    <property type="entry name" value="Immunoglobulin"/>
    <property type="match status" value="1"/>
</dbReference>
<dbReference type="OrthoDB" id="504170at2759"/>
<name>A0A4Y2P3T8_ARAVE</name>
<organism evidence="2 3">
    <name type="scientific">Araneus ventricosus</name>
    <name type="common">Orbweaver spider</name>
    <name type="synonym">Epeira ventricosa</name>
    <dbReference type="NCBI Taxonomy" id="182803"/>
    <lineage>
        <taxon>Eukaryota</taxon>
        <taxon>Metazoa</taxon>
        <taxon>Ecdysozoa</taxon>
        <taxon>Arthropoda</taxon>
        <taxon>Chelicerata</taxon>
        <taxon>Arachnida</taxon>
        <taxon>Araneae</taxon>
        <taxon>Araneomorphae</taxon>
        <taxon>Entelegynae</taxon>
        <taxon>Araneoidea</taxon>
        <taxon>Araneidae</taxon>
        <taxon>Araneus</taxon>
    </lineage>
</organism>
<dbReference type="InterPro" id="IPR013783">
    <property type="entry name" value="Ig-like_fold"/>
</dbReference>
<feature type="domain" description="Ig-like" evidence="1">
    <location>
        <begin position="67"/>
        <end position="162"/>
    </location>
</feature>
<dbReference type="EMBL" id="BGPR01010261">
    <property type="protein sequence ID" value="GBN45180.1"/>
    <property type="molecule type" value="Genomic_DNA"/>
</dbReference>
<sequence length="169" mass="19039">MFRIKPRLYLQTKGFPPSISAHVPAPLAPLSLAGLPKLANFGESKRLADGWITEQTNKMGIEDEKAPTFVQKPKLREDAEEDIIIFECVVAAYPKPDVVWYFENNVIKKTDKLTPVIKDLSVNRFYIALKLHDPEDEDSGLYRLTVTNKKGDATGSIKANFRAVEEHDP</sequence>
<protein>
    <recommendedName>
        <fullName evidence="1">Ig-like domain-containing protein</fullName>
    </recommendedName>
</protein>
<dbReference type="Gene3D" id="2.60.40.10">
    <property type="entry name" value="Immunoglobulins"/>
    <property type="match status" value="1"/>
</dbReference>
<evidence type="ECO:0000259" key="1">
    <source>
        <dbReference type="PROSITE" id="PS50835"/>
    </source>
</evidence>
<dbReference type="Pfam" id="PF07679">
    <property type="entry name" value="I-set"/>
    <property type="match status" value="1"/>
</dbReference>
<dbReference type="PROSITE" id="PS50835">
    <property type="entry name" value="IG_LIKE"/>
    <property type="match status" value="1"/>
</dbReference>
<reference evidence="2 3" key="1">
    <citation type="journal article" date="2019" name="Sci. Rep.">
        <title>Orb-weaving spider Araneus ventricosus genome elucidates the spidroin gene catalogue.</title>
        <authorList>
            <person name="Kono N."/>
            <person name="Nakamura H."/>
            <person name="Ohtoshi R."/>
            <person name="Moran D.A.P."/>
            <person name="Shinohara A."/>
            <person name="Yoshida Y."/>
            <person name="Fujiwara M."/>
            <person name="Mori M."/>
            <person name="Tomita M."/>
            <person name="Arakawa K."/>
        </authorList>
    </citation>
    <scope>NUCLEOTIDE SEQUENCE [LARGE SCALE GENOMIC DNA]</scope>
</reference>
<gene>
    <name evidence="2" type="ORF">AVEN_65601_1</name>
</gene>
<evidence type="ECO:0000313" key="2">
    <source>
        <dbReference type="EMBL" id="GBN45180.1"/>
    </source>
</evidence>
<accession>A0A4Y2P3T8</accession>
<evidence type="ECO:0000313" key="3">
    <source>
        <dbReference type="Proteomes" id="UP000499080"/>
    </source>
</evidence>